<evidence type="ECO:0000313" key="9">
    <source>
        <dbReference type="RefSeq" id="XP_065649588.1"/>
    </source>
</evidence>
<keyword evidence="4" id="KW-0862">Zinc</keyword>
<evidence type="ECO:0000256" key="6">
    <source>
        <dbReference type="SAM" id="Coils"/>
    </source>
</evidence>
<evidence type="ECO:0000256" key="5">
    <source>
        <dbReference type="PROSITE-ProRule" id="PRU00042"/>
    </source>
</evidence>
<evidence type="ECO:0000256" key="4">
    <source>
        <dbReference type="ARBA" id="ARBA00022833"/>
    </source>
</evidence>
<dbReference type="Proteomes" id="UP001652625">
    <property type="component" value="Chromosome 03"/>
</dbReference>
<proteinExistence type="predicted"/>
<sequence length="358" mass="42690">MSAYLKQRSFRKLHKLEDIIENLKKSRNDLEKSKRAKLDLQQDSNHQLLEIQKQQQYIEFKRQQIIEFNEINDQRFKQSLQYDKQVDNQRYLERKNNVVNSIAYSVTQSDEHFQLASQVLKRYDTRHLKDTLFLGRVPFSCSNQLNSLIAPIKNGRKVIQQSILEDKISETKCEKCNKRFFRRSQLVRHISNHVVHECTRCNSLFYCVRKFKRHIATHESWPCEFCNEVFYEASAWYKHRAAHTMVGCASCNTIFYNKNTLLKHKMEHMIYLCPLCYGVFENINEWSNHRVYNDKPCGSSIFSPNIICKVCRNTFHKQDTFLNHGCKFYSEPFRKKSRCVFSKENISDLIGFEKAKMC</sequence>
<dbReference type="SUPFAM" id="SSF57667">
    <property type="entry name" value="beta-beta-alpha zinc fingers"/>
    <property type="match status" value="1"/>
</dbReference>
<keyword evidence="6" id="KW-0175">Coiled coil</keyword>
<evidence type="ECO:0000259" key="7">
    <source>
        <dbReference type="PROSITE" id="PS50157"/>
    </source>
</evidence>
<dbReference type="PROSITE" id="PS50157">
    <property type="entry name" value="ZINC_FINGER_C2H2_2"/>
    <property type="match status" value="1"/>
</dbReference>
<dbReference type="InterPro" id="IPR013087">
    <property type="entry name" value="Znf_C2H2_type"/>
</dbReference>
<dbReference type="PANTHER" id="PTHR24379:SF121">
    <property type="entry name" value="C2H2-TYPE DOMAIN-CONTAINING PROTEIN"/>
    <property type="match status" value="1"/>
</dbReference>
<accession>A0ABM4BKM6</accession>
<keyword evidence="3 5" id="KW-0863">Zinc-finger</keyword>
<evidence type="ECO:0000256" key="2">
    <source>
        <dbReference type="ARBA" id="ARBA00022737"/>
    </source>
</evidence>
<dbReference type="RefSeq" id="XP_065649588.1">
    <property type="nucleotide sequence ID" value="XM_065793516.1"/>
</dbReference>
<dbReference type="SMART" id="SM00355">
    <property type="entry name" value="ZnF_C2H2"/>
    <property type="match status" value="4"/>
</dbReference>
<gene>
    <name evidence="9" type="primary">LOC100205454</name>
</gene>
<feature type="coiled-coil region" evidence="6">
    <location>
        <begin position="6"/>
        <end position="43"/>
    </location>
</feature>
<evidence type="ECO:0000256" key="3">
    <source>
        <dbReference type="ARBA" id="ARBA00022771"/>
    </source>
</evidence>
<reference evidence="9" key="1">
    <citation type="submission" date="2025-08" db="UniProtKB">
        <authorList>
            <consortium name="RefSeq"/>
        </authorList>
    </citation>
    <scope>IDENTIFICATION</scope>
</reference>
<dbReference type="PROSITE" id="PS00028">
    <property type="entry name" value="ZINC_FINGER_C2H2_1"/>
    <property type="match status" value="3"/>
</dbReference>
<organism evidence="8 9">
    <name type="scientific">Hydra vulgaris</name>
    <name type="common">Hydra</name>
    <name type="synonym">Hydra attenuata</name>
    <dbReference type="NCBI Taxonomy" id="6087"/>
    <lineage>
        <taxon>Eukaryota</taxon>
        <taxon>Metazoa</taxon>
        <taxon>Cnidaria</taxon>
        <taxon>Hydrozoa</taxon>
        <taxon>Hydroidolina</taxon>
        <taxon>Anthoathecata</taxon>
        <taxon>Aplanulata</taxon>
        <taxon>Hydridae</taxon>
        <taxon>Hydra</taxon>
    </lineage>
</organism>
<protein>
    <submittedName>
        <fullName evidence="9">Zinc finger protein Xfin isoform X2</fullName>
    </submittedName>
</protein>
<dbReference type="GeneID" id="100205454"/>
<evidence type="ECO:0000313" key="8">
    <source>
        <dbReference type="Proteomes" id="UP001652625"/>
    </source>
</evidence>
<dbReference type="Pfam" id="PF00096">
    <property type="entry name" value="zf-C2H2"/>
    <property type="match status" value="1"/>
</dbReference>
<keyword evidence="8" id="KW-1185">Reference proteome</keyword>
<evidence type="ECO:0000256" key="1">
    <source>
        <dbReference type="ARBA" id="ARBA00022723"/>
    </source>
</evidence>
<keyword evidence="1" id="KW-0479">Metal-binding</keyword>
<dbReference type="Gene3D" id="3.30.160.60">
    <property type="entry name" value="Classic Zinc Finger"/>
    <property type="match status" value="1"/>
</dbReference>
<name>A0ABM4BKM6_HYDVU</name>
<feature type="domain" description="C2H2-type" evidence="7">
    <location>
        <begin position="171"/>
        <end position="193"/>
    </location>
</feature>
<dbReference type="InterPro" id="IPR036236">
    <property type="entry name" value="Znf_C2H2_sf"/>
</dbReference>
<keyword evidence="2" id="KW-0677">Repeat</keyword>
<dbReference type="PANTHER" id="PTHR24379">
    <property type="entry name" value="KRAB AND ZINC FINGER DOMAIN-CONTAINING"/>
    <property type="match status" value="1"/>
</dbReference>